<dbReference type="GO" id="GO:0072345">
    <property type="term" value="F:NAADP-sensitive calcium-release channel activity"/>
    <property type="evidence" value="ECO:0007669"/>
    <property type="project" value="TreeGrafter"/>
</dbReference>
<evidence type="ECO:0000256" key="2">
    <source>
        <dbReference type="ARBA" id="ARBA00022692"/>
    </source>
</evidence>
<dbReference type="Proteomes" id="UP000887540">
    <property type="component" value="Unplaced"/>
</dbReference>
<dbReference type="Gene3D" id="1.10.287.70">
    <property type="match status" value="1"/>
</dbReference>
<dbReference type="InterPro" id="IPR039031">
    <property type="entry name" value="Mucolipin"/>
</dbReference>
<feature type="domain" description="Polycystin cation channel PKD1/PKD2" evidence="6">
    <location>
        <begin position="63"/>
        <end position="250"/>
    </location>
</feature>
<evidence type="ECO:0000256" key="3">
    <source>
        <dbReference type="ARBA" id="ARBA00022989"/>
    </source>
</evidence>
<name>A0A914DHW8_9BILA</name>
<dbReference type="GO" id="GO:0005886">
    <property type="term" value="C:plasma membrane"/>
    <property type="evidence" value="ECO:0007669"/>
    <property type="project" value="TreeGrafter"/>
</dbReference>
<keyword evidence="2 5" id="KW-0812">Transmembrane</keyword>
<reference evidence="8" key="1">
    <citation type="submission" date="2022-11" db="UniProtKB">
        <authorList>
            <consortium name="WormBaseParasite"/>
        </authorList>
    </citation>
    <scope>IDENTIFICATION</scope>
</reference>
<evidence type="ECO:0000313" key="8">
    <source>
        <dbReference type="WBParaSite" id="ACRNAN_scaffold275.g26056.t1"/>
    </source>
</evidence>
<dbReference type="AlphaFoldDB" id="A0A914DHW8"/>
<evidence type="ECO:0000256" key="4">
    <source>
        <dbReference type="ARBA" id="ARBA00023136"/>
    </source>
</evidence>
<accession>A0A914DHW8</accession>
<evidence type="ECO:0000256" key="5">
    <source>
        <dbReference type="SAM" id="Phobius"/>
    </source>
</evidence>
<protein>
    <submittedName>
        <fullName evidence="8">Polycystin cation channel PKD1/PKD2 domain-containing protein</fullName>
    </submittedName>
</protein>
<proteinExistence type="predicted"/>
<dbReference type="GO" id="GO:0005765">
    <property type="term" value="C:lysosomal membrane"/>
    <property type="evidence" value="ECO:0007669"/>
    <property type="project" value="TreeGrafter"/>
</dbReference>
<keyword evidence="7" id="KW-1185">Reference proteome</keyword>
<evidence type="ECO:0000256" key="1">
    <source>
        <dbReference type="ARBA" id="ARBA00004141"/>
    </source>
</evidence>
<organism evidence="7 8">
    <name type="scientific">Acrobeloides nanus</name>
    <dbReference type="NCBI Taxonomy" id="290746"/>
    <lineage>
        <taxon>Eukaryota</taxon>
        <taxon>Metazoa</taxon>
        <taxon>Ecdysozoa</taxon>
        <taxon>Nematoda</taxon>
        <taxon>Chromadorea</taxon>
        <taxon>Rhabditida</taxon>
        <taxon>Tylenchina</taxon>
        <taxon>Cephalobomorpha</taxon>
        <taxon>Cephaloboidea</taxon>
        <taxon>Cephalobidae</taxon>
        <taxon>Acrobeloides</taxon>
    </lineage>
</organism>
<dbReference type="Pfam" id="PF08016">
    <property type="entry name" value="PKD_channel"/>
    <property type="match status" value="1"/>
</dbReference>
<dbReference type="InterPro" id="IPR013122">
    <property type="entry name" value="PKD1_2_channel"/>
</dbReference>
<dbReference type="PANTHER" id="PTHR12127">
    <property type="entry name" value="MUCOLIPIN"/>
    <property type="match status" value="1"/>
</dbReference>
<feature type="transmembrane region" description="Helical" evidence="5">
    <location>
        <begin position="222"/>
        <end position="244"/>
    </location>
</feature>
<dbReference type="WBParaSite" id="ACRNAN_scaffold275.g26056.t1">
    <property type="protein sequence ID" value="ACRNAN_scaffold275.g26056.t1"/>
    <property type="gene ID" value="ACRNAN_scaffold275.g26056"/>
</dbReference>
<feature type="transmembrane region" description="Helical" evidence="5">
    <location>
        <begin position="114"/>
        <end position="134"/>
    </location>
</feature>
<evidence type="ECO:0000259" key="6">
    <source>
        <dbReference type="Pfam" id="PF08016"/>
    </source>
</evidence>
<keyword evidence="4 5" id="KW-0472">Membrane</keyword>
<comment type="subcellular location">
    <subcellularLocation>
        <location evidence="1">Membrane</location>
        <topology evidence="1">Multi-pass membrane protein</topology>
    </subcellularLocation>
</comment>
<evidence type="ECO:0000313" key="7">
    <source>
        <dbReference type="Proteomes" id="UP000887540"/>
    </source>
</evidence>
<dbReference type="FunFam" id="1.10.287.70:FF:000207">
    <property type="entry name" value="Predicted protein"/>
    <property type="match status" value="1"/>
</dbReference>
<feature type="transmembrane region" description="Helical" evidence="5">
    <location>
        <begin position="77"/>
        <end position="102"/>
    </location>
</feature>
<dbReference type="PANTHER" id="PTHR12127:SF7">
    <property type="entry name" value="SD02261P"/>
    <property type="match status" value="1"/>
</dbReference>
<feature type="transmembrane region" description="Helical" evidence="5">
    <location>
        <begin position="154"/>
        <end position="176"/>
    </location>
</feature>
<sequence length="285" mass="32661">MINYVNVCNGRVLKVGSISLNTILISIMDIFVLLLCVFSLVLCCRALFNSFLLQKRTRAYFEEVLHQKFSLADKWEFVNMWFVIIVINDAFIILGTLCKVTIEFRDFDNDLFTFTGIFLGIGTLLVYIGLFRYLGFFNQYNVLMLTLKKALPNLLRFMVCTIILYVAFLLAGWVIIGPYSMKFRTLSQSSEALFSLLNGDDMFATFYTIDDSNTTIKIFGKIYIYVFVALFIYMVLSVFIAIIMDAFEAVKAVYNDSVDVETSAVKEFIGRRQGGARAPPFWPKM</sequence>
<keyword evidence="3 5" id="KW-1133">Transmembrane helix</keyword>
<feature type="transmembrane region" description="Helical" evidence="5">
    <location>
        <begin position="23"/>
        <end position="48"/>
    </location>
</feature>